<dbReference type="PANTHER" id="PTHR22933">
    <property type="entry name" value="FI18007P1-RELATED"/>
    <property type="match status" value="1"/>
</dbReference>
<dbReference type="GO" id="GO:0008061">
    <property type="term" value="F:chitin binding"/>
    <property type="evidence" value="ECO:0007669"/>
    <property type="project" value="InterPro"/>
</dbReference>
<proteinExistence type="predicted"/>
<name>A0AAV2N9X9_9HYME</name>
<dbReference type="PROSITE" id="PS50940">
    <property type="entry name" value="CHIT_BIND_II"/>
    <property type="match status" value="1"/>
</dbReference>
<feature type="chain" id="PRO_5043539428" description="Chitin-binding type-2 domain-containing protein" evidence="2">
    <location>
        <begin position="21"/>
        <end position="402"/>
    </location>
</feature>
<dbReference type="InterPro" id="IPR052976">
    <property type="entry name" value="Scoloptoxin-like"/>
</dbReference>
<evidence type="ECO:0000259" key="3">
    <source>
        <dbReference type="PROSITE" id="PS50940"/>
    </source>
</evidence>
<evidence type="ECO:0000313" key="4">
    <source>
        <dbReference type="EMBL" id="CAL1676918.1"/>
    </source>
</evidence>
<feature type="region of interest" description="Disordered" evidence="1">
    <location>
        <begin position="194"/>
        <end position="223"/>
    </location>
</feature>
<evidence type="ECO:0000256" key="2">
    <source>
        <dbReference type="SAM" id="SignalP"/>
    </source>
</evidence>
<feature type="compositionally biased region" description="Polar residues" evidence="1">
    <location>
        <begin position="194"/>
        <end position="206"/>
    </location>
</feature>
<dbReference type="SUPFAM" id="SSF57625">
    <property type="entry name" value="Invertebrate chitin-binding proteins"/>
    <property type="match status" value="1"/>
</dbReference>
<keyword evidence="5" id="KW-1185">Reference proteome</keyword>
<feature type="signal peptide" evidence="2">
    <location>
        <begin position="1"/>
        <end position="20"/>
    </location>
</feature>
<organism evidence="4 5">
    <name type="scientific">Lasius platythorax</name>
    <dbReference type="NCBI Taxonomy" id="488582"/>
    <lineage>
        <taxon>Eukaryota</taxon>
        <taxon>Metazoa</taxon>
        <taxon>Ecdysozoa</taxon>
        <taxon>Arthropoda</taxon>
        <taxon>Hexapoda</taxon>
        <taxon>Insecta</taxon>
        <taxon>Pterygota</taxon>
        <taxon>Neoptera</taxon>
        <taxon>Endopterygota</taxon>
        <taxon>Hymenoptera</taxon>
        <taxon>Apocrita</taxon>
        <taxon>Aculeata</taxon>
        <taxon>Formicoidea</taxon>
        <taxon>Formicidae</taxon>
        <taxon>Formicinae</taxon>
        <taxon>Lasius</taxon>
        <taxon>Lasius</taxon>
    </lineage>
</organism>
<evidence type="ECO:0000256" key="1">
    <source>
        <dbReference type="SAM" id="MobiDB-lite"/>
    </source>
</evidence>
<dbReference type="InterPro" id="IPR036508">
    <property type="entry name" value="Chitin-bd_dom_sf"/>
</dbReference>
<dbReference type="AlphaFoldDB" id="A0AAV2N9X9"/>
<dbReference type="GO" id="GO:0005576">
    <property type="term" value="C:extracellular region"/>
    <property type="evidence" value="ECO:0007669"/>
    <property type="project" value="InterPro"/>
</dbReference>
<accession>A0AAV2N9X9</accession>
<feature type="domain" description="Chitin-binding type-2" evidence="3">
    <location>
        <begin position="34"/>
        <end position="92"/>
    </location>
</feature>
<dbReference type="Gene3D" id="2.170.140.10">
    <property type="entry name" value="Chitin binding domain"/>
    <property type="match status" value="1"/>
</dbReference>
<dbReference type="Proteomes" id="UP001497644">
    <property type="component" value="Chromosome 12"/>
</dbReference>
<keyword evidence="2" id="KW-0732">Signal</keyword>
<gene>
    <name evidence="4" type="ORF">LPLAT_LOCUS3015</name>
</gene>
<dbReference type="Pfam" id="PF01607">
    <property type="entry name" value="CBM_14"/>
    <property type="match status" value="1"/>
</dbReference>
<dbReference type="PANTHER" id="PTHR22933:SF44">
    <property type="entry name" value="RE15157P"/>
    <property type="match status" value="1"/>
</dbReference>
<sequence>MAFYWILQFYLLLFVVTVYTEEVSNTTPPNVSTNFSCLNRPMGFYADVEMNCRVYHTCDDHGNKFTYRCPEETAFRQDALICDHVHLVDCRAITYLSPQFQHENADKENIHAMPLIRSPIVPIDSLDDHRQSFSRSFRVIQQPDKIKSNKVQSGFVFSASLFLRDKTPNQAGQITDTCTTCNANSKNRMTVFTSRSPTEQFSSWNSRNDKSTSSRQTLPLSSSETRVFARNKSAIHLNRSFEPIANSSLVKMIAPEDNQRSPALHEKSSFLNYNSDYHPYSETLRSIQANTYTLNIKSTTEIPVHALTLSLKPLVPNELEYDPYYPKQPTSTEAYYTPSNRNKVNMSTRLSNQAPSTAQPLIAQPDFFEIPSILPDLNTLEDLVDRRKFFYIPRANIKSMRH</sequence>
<reference evidence="4" key="1">
    <citation type="submission" date="2024-04" db="EMBL/GenBank/DDBJ databases">
        <authorList>
            <consortium name="Molecular Ecology Group"/>
        </authorList>
    </citation>
    <scope>NUCLEOTIDE SEQUENCE</scope>
</reference>
<dbReference type="InterPro" id="IPR002557">
    <property type="entry name" value="Chitin-bd_dom"/>
</dbReference>
<feature type="compositionally biased region" description="Polar residues" evidence="1">
    <location>
        <begin position="213"/>
        <end position="223"/>
    </location>
</feature>
<protein>
    <recommendedName>
        <fullName evidence="3">Chitin-binding type-2 domain-containing protein</fullName>
    </recommendedName>
</protein>
<dbReference type="EMBL" id="OZ034835">
    <property type="protein sequence ID" value="CAL1676918.1"/>
    <property type="molecule type" value="Genomic_DNA"/>
</dbReference>
<evidence type="ECO:0000313" key="5">
    <source>
        <dbReference type="Proteomes" id="UP001497644"/>
    </source>
</evidence>